<dbReference type="AlphaFoldDB" id="A0A8H3ZSA7"/>
<dbReference type="Proteomes" id="UP000434172">
    <property type="component" value="Unassembled WGS sequence"/>
</dbReference>
<evidence type="ECO:0000256" key="1">
    <source>
        <dbReference type="SAM" id="MobiDB-lite"/>
    </source>
</evidence>
<dbReference type="EMBL" id="WOWK01000006">
    <property type="protein sequence ID" value="KAF0330669.1"/>
    <property type="molecule type" value="Genomic_DNA"/>
</dbReference>
<feature type="transmembrane region" description="Helical" evidence="2">
    <location>
        <begin position="712"/>
        <end position="730"/>
    </location>
</feature>
<feature type="transmembrane region" description="Helical" evidence="2">
    <location>
        <begin position="243"/>
        <end position="264"/>
    </location>
</feature>
<evidence type="ECO:0000313" key="3">
    <source>
        <dbReference type="EMBL" id="KAF0330669.1"/>
    </source>
</evidence>
<reference evidence="3 4" key="1">
    <citation type="submission" date="2019-12" db="EMBL/GenBank/DDBJ databases">
        <title>A genome sequence resource for the geographically widespread anthracnose pathogen Colletotrichum asianum.</title>
        <authorList>
            <person name="Meng Y."/>
        </authorList>
    </citation>
    <scope>NUCLEOTIDE SEQUENCE [LARGE SCALE GENOMIC DNA]</scope>
    <source>
        <strain evidence="3 4">ICMP 18580</strain>
    </source>
</reference>
<feature type="compositionally biased region" description="Polar residues" evidence="1">
    <location>
        <begin position="20"/>
        <end position="33"/>
    </location>
</feature>
<name>A0A8H3ZSA7_9PEZI</name>
<evidence type="ECO:0000256" key="2">
    <source>
        <dbReference type="SAM" id="Phobius"/>
    </source>
</evidence>
<gene>
    <name evidence="3" type="ORF">GQ607_002073</name>
</gene>
<keyword evidence="2" id="KW-0812">Transmembrane</keyword>
<dbReference type="OrthoDB" id="3692311at2759"/>
<feature type="compositionally biased region" description="Basic and acidic residues" evidence="1">
    <location>
        <begin position="76"/>
        <end position="100"/>
    </location>
</feature>
<sequence length="813" mass="90539">MDPPREATYQLVPDHVPPEQSWSTDTISVSRSPTPRAYHGSSVRMLPSPASSSAGDEFNETATEMSIGVMDEDRIDEPGSHKPRTSTEDRLHDGHEESSSRVHWDGLPWYRFLGDVLSIILAICFIGWSLPEAPVLTSLTFATTYLKHPNAVQAMCIFILEGKQESEWTKMVIQATELAPSFWPVIFSGVVGNTLKSYANWRVERGVPLRVSSMPLSSSSKISLGVWSLEQILGSLTMANTVLSAYTLSVFNFLTVFLLAVWTFNPLGSQSSFRSVRLQDQSKLRIGSVHYRSHALESLNDGLLGGKVSWGLGGPAARVAYSSVLTTATSATQHCNGTCSGYDALILRLGGPRAAGKQVAMDPWGSPRIPNLKHVPGYDPSRPEEWLTVPWNKTVQEYSSLIGRRNHGPQPNFSGNASFLITASYTEVFHCAEWVCEDEAGSLERWYAENYKSFAVKYNATLDQSPYKDASYGFFSTDNRPVLLWRRTWSSTEQLLTEVLQDASIDRGMFALDFNTTYASDSSGKTIPSSRVFIGSIGNERFCRNCMTTCSVKTVYVDAKVFCDSRSDAAKSQCRVDKVRHMPRPPRPPEHTIFNEEDIPLIAANTLKRFPTMERGDDESSPAATFSETFIEAPDNTFSRVPLSRVDWCRVPMDVFADRFSLLLNTFLDSTVDPVTVMGSELFDTGGMLKTPSNMTFPLPAMYVLDSTWMGIYFFSTILMFAVAITGLIFRFHIAAPQVLGYVGSLARDSPYFAHLRADANGTESGEELSRRLGRIRVGVFDVRPKDEVGKIAFAPVETGRRIRRQRWYSQDI</sequence>
<protein>
    <submittedName>
        <fullName evidence="3">Uncharacterized protein</fullName>
    </submittedName>
</protein>
<comment type="caution">
    <text evidence="3">The sequence shown here is derived from an EMBL/GenBank/DDBJ whole genome shotgun (WGS) entry which is preliminary data.</text>
</comment>
<feature type="region of interest" description="Disordered" evidence="1">
    <location>
        <begin position="71"/>
        <end position="100"/>
    </location>
</feature>
<keyword evidence="2" id="KW-1133">Transmembrane helix</keyword>
<feature type="region of interest" description="Disordered" evidence="1">
    <location>
        <begin position="1"/>
        <end position="57"/>
    </location>
</feature>
<accession>A0A8H3ZSA7</accession>
<proteinExistence type="predicted"/>
<keyword evidence="4" id="KW-1185">Reference proteome</keyword>
<keyword evidence="2" id="KW-0472">Membrane</keyword>
<evidence type="ECO:0000313" key="4">
    <source>
        <dbReference type="Proteomes" id="UP000434172"/>
    </source>
</evidence>
<organism evidence="3 4">
    <name type="scientific">Colletotrichum asianum</name>
    <dbReference type="NCBI Taxonomy" id="702518"/>
    <lineage>
        <taxon>Eukaryota</taxon>
        <taxon>Fungi</taxon>
        <taxon>Dikarya</taxon>
        <taxon>Ascomycota</taxon>
        <taxon>Pezizomycotina</taxon>
        <taxon>Sordariomycetes</taxon>
        <taxon>Hypocreomycetidae</taxon>
        <taxon>Glomerellales</taxon>
        <taxon>Glomerellaceae</taxon>
        <taxon>Colletotrichum</taxon>
        <taxon>Colletotrichum gloeosporioides species complex</taxon>
    </lineage>
</organism>